<keyword evidence="3 6" id="KW-0547">Nucleotide-binding</keyword>
<dbReference type="PRINTS" id="PR00380">
    <property type="entry name" value="KINESINHEAVY"/>
</dbReference>
<dbReference type="STRING" id="92696.A0A4R0RQB4"/>
<dbReference type="PROSITE" id="PS50067">
    <property type="entry name" value="KINESIN_MOTOR_2"/>
    <property type="match status" value="1"/>
</dbReference>
<feature type="compositionally biased region" description="Pro residues" evidence="8">
    <location>
        <begin position="2427"/>
        <end position="2442"/>
    </location>
</feature>
<keyword evidence="6" id="KW-0505">Motor protein</keyword>
<feature type="compositionally biased region" description="Low complexity" evidence="8">
    <location>
        <begin position="1451"/>
        <end position="1469"/>
    </location>
</feature>
<evidence type="ECO:0000256" key="3">
    <source>
        <dbReference type="ARBA" id="ARBA00022741"/>
    </source>
</evidence>
<comment type="caution">
    <text evidence="10">The sequence shown here is derived from an EMBL/GenBank/DDBJ whole genome shotgun (WGS) entry which is preliminary data.</text>
</comment>
<accession>A0A4R0RQB4</accession>
<dbReference type="GO" id="GO:0005737">
    <property type="term" value="C:cytoplasm"/>
    <property type="evidence" value="ECO:0007669"/>
    <property type="project" value="UniProtKB-SubCell"/>
</dbReference>
<feature type="coiled-coil region" evidence="7">
    <location>
        <begin position="1223"/>
        <end position="1306"/>
    </location>
</feature>
<dbReference type="EMBL" id="RWJN01000012">
    <property type="protein sequence ID" value="TCD70941.1"/>
    <property type="molecule type" value="Genomic_DNA"/>
</dbReference>
<comment type="subcellular location">
    <subcellularLocation>
        <location evidence="1">Cytoplasm</location>
    </subcellularLocation>
</comment>
<feature type="region of interest" description="Disordered" evidence="8">
    <location>
        <begin position="765"/>
        <end position="839"/>
    </location>
</feature>
<feature type="compositionally biased region" description="Polar residues" evidence="8">
    <location>
        <begin position="1470"/>
        <end position="1487"/>
    </location>
</feature>
<feature type="compositionally biased region" description="Basic and acidic residues" evidence="8">
    <location>
        <begin position="1569"/>
        <end position="1578"/>
    </location>
</feature>
<feature type="coiled-coil region" evidence="7">
    <location>
        <begin position="1907"/>
        <end position="1963"/>
    </location>
</feature>
<proteinExistence type="inferred from homology"/>
<dbReference type="SMART" id="SM00129">
    <property type="entry name" value="KISc"/>
    <property type="match status" value="1"/>
</dbReference>
<evidence type="ECO:0000256" key="7">
    <source>
        <dbReference type="SAM" id="Coils"/>
    </source>
</evidence>
<evidence type="ECO:0000256" key="1">
    <source>
        <dbReference type="ARBA" id="ARBA00004496"/>
    </source>
</evidence>
<dbReference type="GO" id="GO:0007018">
    <property type="term" value="P:microtubule-based movement"/>
    <property type="evidence" value="ECO:0007669"/>
    <property type="project" value="InterPro"/>
</dbReference>
<dbReference type="InterPro" id="IPR001752">
    <property type="entry name" value="Kinesin_motor_dom"/>
</dbReference>
<dbReference type="GO" id="GO:0003777">
    <property type="term" value="F:microtubule motor activity"/>
    <property type="evidence" value="ECO:0007669"/>
    <property type="project" value="InterPro"/>
</dbReference>
<evidence type="ECO:0000313" key="11">
    <source>
        <dbReference type="Proteomes" id="UP000292702"/>
    </source>
</evidence>
<dbReference type="InterPro" id="IPR027417">
    <property type="entry name" value="P-loop_NTPase"/>
</dbReference>
<feature type="coiled-coil region" evidence="7">
    <location>
        <begin position="2039"/>
        <end position="2266"/>
    </location>
</feature>
<evidence type="ECO:0000256" key="4">
    <source>
        <dbReference type="ARBA" id="ARBA00022840"/>
    </source>
</evidence>
<keyword evidence="4 6" id="KW-0067">ATP-binding</keyword>
<dbReference type="GO" id="GO:0005524">
    <property type="term" value="F:ATP binding"/>
    <property type="evidence" value="ECO:0007669"/>
    <property type="project" value="UniProtKB-UniRule"/>
</dbReference>
<keyword evidence="5 7" id="KW-0175">Coiled coil</keyword>
<dbReference type="GO" id="GO:0007052">
    <property type="term" value="P:mitotic spindle organization"/>
    <property type="evidence" value="ECO:0007669"/>
    <property type="project" value="TreeGrafter"/>
</dbReference>
<feature type="coiled-coil region" evidence="7">
    <location>
        <begin position="2499"/>
        <end position="2625"/>
    </location>
</feature>
<comment type="similarity">
    <text evidence="6">Belongs to the TRAFAC class myosin-kinesin ATPase superfamily. Kinesin family.</text>
</comment>
<dbReference type="GO" id="GO:0051231">
    <property type="term" value="P:spindle elongation"/>
    <property type="evidence" value="ECO:0007669"/>
    <property type="project" value="TreeGrafter"/>
</dbReference>
<evidence type="ECO:0000256" key="6">
    <source>
        <dbReference type="PROSITE-ProRule" id="PRU00283"/>
    </source>
</evidence>
<dbReference type="PANTHER" id="PTHR47969">
    <property type="entry name" value="CHROMOSOME-ASSOCIATED KINESIN KIF4A-RELATED"/>
    <property type="match status" value="1"/>
</dbReference>
<dbReference type="OrthoDB" id="3176171at2759"/>
<protein>
    <recommendedName>
        <fullName evidence="9">Kinesin motor domain-containing protein</fullName>
    </recommendedName>
</protein>
<feature type="coiled-coil region" evidence="7">
    <location>
        <begin position="991"/>
        <end position="1064"/>
    </location>
</feature>
<dbReference type="InterPro" id="IPR036961">
    <property type="entry name" value="Kinesin_motor_dom_sf"/>
</dbReference>
<feature type="region of interest" description="Disordered" evidence="8">
    <location>
        <begin position="1371"/>
        <end position="1422"/>
    </location>
</feature>
<keyword evidence="2" id="KW-0963">Cytoplasm</keyword>
<feature type="binding site" evidence="6">
    <location>
        <begin position="619"/>
        <end position="626"/>
    </location>
    <ligand>
        <name>ATP</name>
        <dbReference type="ChEBI" id="CHEBI:30616"/>
    </ligand>
</feature>
<dbReference type="PANTHER" id="PTHR47969:SF15">
    <property type="entry name" value="CHROMOSOME-ASSOCIATED KINESIN KIF4A-RELATED"/>
    <property type="match status" value="1"/>
</dbReference>
<feature type="region of interest" description="Disordered" evidence="8">
    <location>
        <begin position="1563"/>
        <end position="1594"/>
    </location>
</feature>
<evidence type="ECO:0000313" key="10">
    <source>
        <dbReference type="EMBL" id="TCD70941.1"/>
    </source>
</evidence>
<feature type="region of interest" description="Disordered" evidence="8">
    <location>
        <begin position="2400"/>
        <end position="2451"/>
    </location>
</feature>
<feature type="region of interest" description="Disordered" evidence="8">
    <location>
        <begin position="1451"/>
        <end position="1487"/>
    </location>
</feature>
<dbReference type="SUPFAM" id="SSF52540">
    <property type="entry name" value="P-loop containing nucleoside triphosphate hydrolases"/>
    <property type="match status" value="1"/>
</dbReference>
<evidence type="ECO:0000256" key="5">
    <source>
        <dbReference type="ARBA" id="ARBA00023054"/>
    </source>
</evidence>
<feature type="compositionally biased region" description="Low complexity" evidence="8">
    <location>
        <begin position="1"/>
        <end position="18"/>
    </location>
</feature>
<feature type="compositionally biased region" description="Pro residues" evidence="8">
    <location>
        <begin position="770"/>
        <end position="783"/>
    </location>
</feature>
<dbReference type="GO" id="GO:0008017">
    <property type="term" value="F:microtubule binding"/>
    <property type="evidence" value="ECO:0007669"/>
    <property type="project" value="InterPro"/>
</dbReference>
<feature type="compositionally biased region" description="Polar residues" evidence="8">
    <location>
        <begin position="1309"/>
        <end position="1328"/>
    </location>
</feature>
<reference evidence="10 11" key="1">
    <citation type="submission" date="2018-11" db="EMBL/GenBank/DDBJ databases">
        <title>Genome assembly of Steccherinum ochraceum LE-BIN_3174, the white-rot fungus of the Steccherinaceae family (The Residual Polyporoid clade, Polyporales, Basidiomycota).</title>
        <authorList>
            <person name="Fedorova T.V."/>
            <person name="Glazunova O.A."/>
            <person name="Landesman E.O."/>
            <person name="Moiseenko K.V."/>
            <person name="Psurtseva N.V."/>
            <person name="Savinova O.S."/>
            <person name="Shakhova N.V."/>
            <person name="Tyazhelova T.V."/>
            <person name="Vasina D.V."/>
        </authorList>
    </citation>
    <scope>NUCLEOTIDE SEQUENCE [LARGE SCALE GENOMIC DNA]</scope>
    <source>
        <strain evidence="10 11">LE-BIN_3174</strain>
    </source>
</reference>
<dbReference type="PROSITE" id="PS00411">
    <property type="entry name" value="KINESIN_MOTOR_1"/>
    <property type="match status" value="1"/>
</dbReference>
<evidence type="ECO:0000256" key="2">
    <source>
        <dbReference type="ARBA" id="ARBA00022490"/>
    </source>
</evidence>
<feature type="coiled-coil region" evidence="7">
    <location>
        <begin position="1595"/>
        <end position="1696"/>
    </location>
</feature>
<dbReference type="InterPro" id="IPR019821">
    <property type="entry name" value="Kinesin_motor_CS"/>
</dbReference>
<feature type="region of interest" description="Disordered" evidence="8">
    <location>
        <begin position="1307"/>
        <end position="1328"/>
    </location>
</feature>
<gene>
    <name evidence="10" type="ORF">EIP91_000847</name>
</gene>
<dbReference type="Proteomes" id="UP000292702">
    <property type="component" value="Unassembled WGS sequence"/>
</dbReference>
<feature type="domain" description="Kinesin motor" evidence="9">
    <location>
        <begin position="512"/>
        <end position="975"/>
    </location>
</feature>
<feature type="region of interest" description="Disordered" evidence="8">
    <location>
        <begin position="1517"/>
        <end position="1541"/>
    </location>
</feature>
<organism evidence="10 11">
    <name type="scientific">Steccherinum ochraceum</name>
    <dbReference type="NCBI Taxonomy" id="92696"/>
    <lineage>
        <taxon>Eukaryota</taxon>
        <taxon>Fungi</taxon>
        <taxon>Dikarya</taxon>
        <taxon>Basidiomycota</taxon>
        <taxon>Agaricomycotina</taxon>
        <taxon>Agaricomycetes</taxon>
        <taxon>Polyporales</taxon>
        <taxon>Steccherinaceae</taxon>
        <taxon>Steccherinum</taxon>
    </lineage>
</organism>
<dbReference type="Gene3D" id="3.40.850.10">
    <property type="entry name" value="Kinesin motor domain"/>
    <property type="match status" value="1"/>
</dbReference>
<evidence type="ECO:0000256" key="8">
    <source>
        <dbReference type="SAM" id="MobiDB-lite"/>
    </source>
</evidence>
<dbReference type="GO" id="GO:0005875">
    <property type="term" value="C:microtubule associated complex"/>
    <property type="evidence" value="ECO:0007669"/>
    <property type="project" value="TreeGrafter"/>
</dbReference>
<evidence type="ECO:0000259" key="9">
    <source>
        <dbReference type="PROSITE" id="PS50067"/>
    </source>
</evidence>
<keyword evidence="11" id="KW-1185">Reference proteome</keyword>
<feature type="coiled-coil region" evidence="7">
    <location>
        <begin position="1090"/>
        <end position="1131"/>
    </location>
</feature>
<feature type="region of interest" description="Disordered" evidence="8">
    <location>
        <begin position="1"/>
        <end position="29"/>
    </location>
</feature>
<dbReference type="Pfam" id="PF00225">
    <property type="entry name" value="Kinesin"/>
    <property type="match status" value="2"/>
</dbReference>
<feature type="coiled-coil region" evidence="7">
    <location>
        <begin position="1768"/>
        <end position="1868"/>
    </location>
</feature>
<name>A0A4R0RQB4_9APHY</name>
<dbReference type="InterPro" id="IPR027640">
    <property type="entry name" value="Kinesin-like_fam"/>
</dbReference>
<sequence length="2632" mass="292016">MSISGPSDRSLSPASSSDTHGARRSSRGPICISLQTSPEFSGSTLFTKDMIWADVPGEIEPDDHAKWYWWQDPFSHTQMPLGEESHRSQTVTAAGSNHSHRLTSYATMKLPLELCEKVIDEVAQDESPHKKCFLYSCALTCKAWYPRSQYHLMTACSRIEGCHTLSSFLAHLQRHPHLANRVRNLETFALDRPFSWISSLVRRVGPRLPALKCLHLGGNPDEPIVLHSDFTHSLSLFQRVTELDWDLPIQNASSALTKFICYLPVLRKLRIRGHPGTPSAIAPESDPPPDFAQHRPRLPIPHLTHLAFVDISPEVLPLALWLSTIPTIAELKVLLLDGLHLKREGQNMATPFGLLLSSCLGLRVLTLRFSFISNQVNQENFNLSSNTELQILEISTQNTPSSVVHLLQGISTPELKRLTLYLEDRQARKLGHIPFTHLPAIGHTLGSEKFAQLLYSFGDRPLEEFFPDISAIAPRREHQIASHGEMQEHAPRRRAEVKCWKCTSPSGGATTSVQVALRIRPATTQDASSIPARFQRTVINALSQTSVSIDSSSGAPASIGSSTAAAALGSSAANNKKQVFSFDQVHPQATSQHAMFTSTAQPLISRFVEGFNCTILAYGQTSSGKTFTMTGIDLDADPSDPSNGMGIIPRAVSTIFSRCRELKEERSNAWNYSIKGSFIEIYNEDLIDLLGMDDTGGGKREVQIREDKQGHIIWEGLREVSVKNSGEVMNLIRKGTSIRRTNETDMNAQSSRSHAIFSLTLTQKKFVGSGPPPRSSSPLPPGGRSPSRIARPGSFMAGHSPASAARVSSPTFGRPPTPSFHVAMGRGGGSGVPRPASSLGLLTAEGGRGPNAAAPGDDEPGEWVTVVSKFHFVDLAGSERLKRTAAAGERIKEGISINSGLLALGNVISALGDPARARSNTATYVPYRDSKLTRLLQDSLGGNAHTLMIACVSPAEWNAAETINTLKYANRARNIKNRAVVNEKEEGWDDVEWLQGMVTRLRREMKDIKENGGVSISTNAQPDAPAEGAGKKVLAQMTELQNNYEDLRGKFVERTEELTRLRQELAEKQRSKGGHIGGMAKYEEIVGPVIEEYEKTISAMEAELNLNRAALRHTNEMVEEKEIELAQLSERQSTTELYVEELRSRVSKLSDREASTEAYIRDLEDKVKNYDESSMTSSGSISDLKRELAKYRDTESHSSQYIADLEARLGRADESVLALRDTVEHLESECQRRRDEVESLQLRLESITTDGQGWRTDLEERERKVRELELKMQEWEAKKKEAGEDRERLTDLVSEVTKAKKNLEENGSLKINGSSHASSEVSSINEPESAAQTELVALQQTHTATLADLSSVTAKYRDALREIADLAAQLQEAKVNGPSPNREDGSESAEPPSETPSPSPRRRMTRGAKDAPQVNGEGRRLFFRQAASAESLHARSLSQSVSLSQELSSARSRQTSISSHGTSSSISLSPTHRPNLSISLSSPNERSVQSLEHEIMRLQEVLKEREAEITALEGTLREREREPTAKTNGVHTNGDAPHVNGHANGVDTPPEDATALMHLSPKTRSQFQELRRSLDFSRDPPTVDSGDESEHGDSLDRLNELMRSMAQKESSHKEEVDQLANELSSVRRQHDELVVLSRDQAINMSTEIEALQHKHHEDLEQLEEIRRREAELVAALSKAEADHASAVEELRVAHEEALKVKASEIDELVSRLKQEHEDALKASGSDADVLISRLKDEHEGVLRSKEAEAEALLVSLKEEHGTALSTKATEAEALVERLKKEHQLVLEDKDAELEKVVSKLAEDHLTAITALRTELADASAALEKASKEHEEAFGKLKADHAEDLRRRNEEVDDLLERTRKEHDEALAKTTATFEETIKRKEAESSATLHRTEEEYYEALTKLRSDHASALEKQAAESATALERLKDEHVQHMRMADIAREGSLSESETAREAALKELQQAHANAMSQKESLFQGDLQKAKDEHAETLKTKDEQHRTSVLRLKSDHAAVMHEKEAAHIEMVEKLEAEHEKAAKAKTSEHAAALEKLAKEHQDVVAKLREESSLEIKKLTEELAGRDEELVKAKEAHAKALDEAVQAVKEQQAMIFEEVEKSHEEEIAKLKDAYEVVIKEARSQAEQESSSSVKSHEDELAQLKAQHEQAVVELQASLSATQTKHEQTIAELQSSLSAAQSQHEQTIAELQTALSAAKEQHEITVTDLQATIAAAEEKNREKLESSRVNTDELLQAEEARLAKALADLEAKHADEKAQLLVDHELLQEELASHKAASDEFAVSREEMRQSHDTTIRQKDNSITVLKEQLSEANQERRNLHAQLTQIRADLENTRAETSELVKEASKRESLVDELEKHRSVIVEMQENLQRTKDEMDTLQAEKSRQDHILRDLQAQLTRSPSPGARPDRGMSLSSRLPPAKLPPLSPPPAVPLPTTPKDANASVSSSILTATSSRGIESPLESPTTPATSIAHSIIRVTTPPQGDAKIILQVQEQAKQLEEQDTMIKTLNKQLTHCESDLQAHMDLVNTLETSLADSEKNLRKARMQATELARERDNLNTQISGLRSELNEAKSEVVSVRRSIVEEKQSLENRLDEERRAKERARAQLDNRMDELQRRKSKFACL</sequence>